<feature type="compositionally biased region" description="Basic and acidic residues" evidence="1">
    <location>
        <begin position="132"/>
        <end position="145"/>
    </location>
</feature>
<keyword evidence="4" id="KW-1185">Reference proteome</keyword>
<feature type="compositionally biased region" description="Acidic residues" evidence="1">
    <location>
        <begin position="208"/>
        <end position="221"/>
    </location>
</feature>
<accession>A0A0M2UUU4</accession>
<feature type="signal peptide" evidence="2">
    <location>
        <begin position="1"/>
        <end position="21"/>
    </location>
</feature>
<gene>
    <name evidence="3" type="ORF">BROFUL_02541</name>
</gene>
<feature type="compositionally biased region" description="Basic and acidic residues" evidence="1">
    <location>
        <begin position="153"/>
        <end position="163"/>
    </location>
</feature>
<feature type="chain" id="PRO_5005644035" description="Cna protein B-type domain protein" evidence="2">
    <location>
        <begin position="22"/>
        <end position="366"/>
    </location>
</feature>
<name>A0A0M2UUU4_9BACT</name>
<sequence>MVKYAALVLCLVVICFSPAYGDTIVLKNSSADIDLKITSVRKDCVNAILTRHSIKSLNMEFFSSKEYPDVIVLNITNTAMECKIKEIAEDYVRLQIPASVISSLAVSSPLEGDMKNTVSDKMVNRLRMGDVEGRGAAKEPEEGRVFEPMADGNAREGGIRDGLRTSSSEGVAVAKNYRLRVKKAERKSPSVEGELSKPETESSGLEEALTDEETLEPDAETSEMNQQAAHEPMEPLEEEEKEGVEDVVKKDKPVDHDPNLGRVEGRILHSGKPLPDCQVKLQMLEKVGILNKGYRPIEGALEHEVITDKDGVYRFMNMSPGLYKVYWKPSSETSWIRRFKMEPDVVVNSGRLTTPKDIETLKRTLN</sequence>
<evidence type="ECO:0008006" key="5">
    <source>
        <dbReference type="Google" id="ProtNLM"/>
    </source>
</evidence>
<dbReference type="EMBL" id="LAQJ01000237">
    <property type="protein sequence ID" value="KKO18761.1"/>
    <property type="molecule type" value="Genomic_DNA"/>
</dbReference>
<keyword evidence="2" id="KW-0732">Signal</keyword>
<evidence type="ECO:0000313" key="3">
    <source>
        <dbReference type="EMBL" id="KKO18761.1"/>
    </source>
</evidence>
<organism evidence="3 4">
    <name type="scientific">Candidatus Brocadia fulgida</name>
    <dbReference type="NCBI Taxonomy" id="380242"/>
    <lineage>
        <taxon>Bacteria</taxon>
        <taxon>Pseudomonadati</taxon>
        <taxon>Planctomycetota</taxon>
        <taxon>Candidatus Brocadiia</taxon>
        <taxon>Candidatus Brocadiales</taxon>
        <taxon>Candidatus Brocadiaceae</taxon>
        <taxon>Candidatus Brocadia</taxon>
    </lineage>
</organism>
<feature type="compositionally biased region" description="Basic and acidic residues" evidence="1">
    <location>
        <begin position="244"/>
        <end position="267"/>
    </location>
</feature>
<evidence type="ECO:0000256" key="1">
    <source>
        <dbReference type="SAM" id="MobiDB-lite"/>
    </source>
</evidence>
<feature type="region of interest" description="Disordered" evidence="1">
    <location>
        <begin position="182"/>
        <end position="269"/>
    </location>
</feature>
<feature type="region of interest" description="Disordered" evidence="1">
    <location>
        <begin position="132"/>
        <end position="167"/>
    </location>
</feature>
<dbReference type="Proteomes" id="UP000034954">
    <property type="component" value="Unassembled WGS sequence"/>
</dbReference>
<proteinExistence type="predicted"/>
<comment type="caution">
    <text evidence="3">The sequence shown here is derived from an EMBL/GenBank/DDBJ whole genome shotgun (WGS) entry which is preliminary data.</text>
</comment>
<dbReference type="AlphaFoldDB" id="A0A0M2UUU4"/>
<feature type="compositionally biased region" description="Basic and acidic residues" evidence="1">
    <location>
        <begin position="186"/>
        <end position="200"/>
    </location>
</feature>
<feature type="compositionally biased region" description="Acidic residues" evidence="1">
    <location>
        <begin position="234"/>
        <end position="243"/>
    </location>
</feature>
<protein>
    <recommendedName>
        <fullName evidence="5">Cna protein B-type domain protein</fullName>
    </recommendedName>
</protein>
<evidence type="ECO:0000313" key="4">
    <source>
        <dbReference type="Proteomes" id="UP000034954"/>
    </source>
</evidence>
<evidence type="ECO:0000256" key="2">
    <source>
        <dbReference type="SAM" id="SignalP"/>
    </source>
</evidence>
<reference evidence="3 4" key="1">
    <citation type="journal article" date="2013" name="BMC Microbiol.">
        <title>Identification of the type II cytochrome c maturation pathway in anammox bacteria by comparative genomics.</title>
        <authorList>
            <person name="Ferousi C."/>
            <person name="Speth D.R."/>
            <person name="Reimann J."/>
            <person name="Op den Camp H.J."/>
            <person name="Allen J.W."/>
            <person name="Keltjens J.T."/>
            <person name="Jetten M.S."/>
        </authorList>
    </citation>
    <scope>NUCLEOTIDE SEQUENCE [LARGE SCALE GENOMIC DNA]</scope>
    <source>
        <strain evidence="3">RU1</strain>
    </source>
</reference>